<reference evidence="1 2" key="1">
    <citation type="submission" date="2021-01" db="EMBL/GenBank/DDBJ databases">
        <title>Diatom-associated Roseobacters Show Island Model of Population Structure.</title>
        <authorList>
            <person name="Qu L."/>
            <person name="Feng X."/>
            <person name="Chen Y."/>
            <person name="Li L."/>
            <person name="Wang X."/>
            <person name="Hu Z."/>
            <person name="Wang H."/>
            <person name="Luo H."/>
        </authorList>
    </citation>
    <scope>NUCLEOTIDE SEQUENCE [LARGE SCALE GENOMIC DNA]</scope>
    <source>
        <strain evidence="1 2">TR60-84</strain>
    </source>
</reference>
<keyword evidence="2" id="KW-1185">Reference proteome</keyword>
<comment type="caution">
    <text evidence="1">The sequence shown here is derived from an EMBL/GenBank/DDBJ whole genome shotgun (WGS) entry which is preliminary data.</text>
</comment>
<organism evidence="1 2">
    <name type="scientific">Sulfitobacter geojensis</name>
    <dbReference type="NCBI Taxonomy" id="1342299"/>
    <lineage>
        <taxon>Bacteria</taxon>
        <taxon>Pseudomonadati</taxon>
        <taxon>Pseudomonadota</taxon>
        <taxon>Alphaproteobacteria</taxon>
        <taxon>Rhodobacterales</taxon>
        <taxon>Roseobacteraceae</taxon>
        <taxon>Sulfitobacter</taxon>
    </lineage>
</organism>
<name>A0AAE2W1S2_9RHOB</name>
<dbReference type="Proteomes" id="UP000732193">
    <property type="component" value="Unassembled WGS sequence"/>
</dbReference>
<dbReference type="RefSeq" id="WP_203243663.1">
    <property type="nucleotide sequence ID" value="NZ_JAFBRH010000014.1"/>
</dbReference>
<dbReference type="AlphaFoldDB" id="A0AAE2W1S2"/>
<evidence type="ECO:0000313" key="1">
    <source>
        <dbReference type="EMBL" id="MBM1715961.1"/>
    </source>
</evidence>
<gene>
    <name evidence="1" type="ORF">JQV55_20495</name>
</gene>
<sequence>MTTTFKTSFAGMISAVLLGGPLAALPLSEIEKRDFNGNGAIDRGAELEALKLVFPDLDDFQQTRFGTFVATGAAQMKLSEFSTADDYSRLRTACRIGKRFTLQENVSQISLHNQDAILPSKNGALFSISRDRINDLTSWQVNGAMAWVPKGAMNRCLLDDKPNRPVGAVVSAYGFAPFISFKGSGNSTAKGTSDLSVGVIAQIQVFGGAFDLQEYTFAPYYRTDFQGDAEIYGIKASWTPYHYESRLNGLQGDVSKRRFDWSLGVNVDYFKVHKAGNSGLIDDTDYGFVGANLGVGYTMDDVGAYGVRFSAGVDAHRDILNDISAIKYNVSAKMHLTEDARTSLELSYEKGRDRSTLTDVDGVTLNLRISF</sequence>
<protein>
    <submittedName>
        <fullName evidence="1">Uncharacterized protein</fullName>
    </submittedName>
</protein>
<dbReference type="EMBL" id="JAFBRM010000014">
    <property type="protein sequence ID" value="MBM1715961.1"/>
    <property type="molecule type" value="Genomic_DNA"/>
</dbReference>
<proteinExistence type="predicted"/>
<accession>A0AAE2W1S2</accession>
<evidence type="ECO:0000313" key="2">
    <source>
        <dbReference type="Proteomes" id="UP000732193"/>
    </source>
</evidence>